<evidence type="ECO:0000256" key="1">
    <source>
        <dbReference type="SAM" id="Coils"/>
    </source>
</evidence>
<dbReference type="InterPro" id="IPR052055">
    <property type="entry name" value="Hepadnavirus_pol/RT"/>
</dbReference>
<feature type="coiled-coil region" evidence="1">
    <location>
        <begin position="259"/>
        <end position="300"/>
    </location>
</feature>
<organism evidence="4 5">
    <name type="scientific">Gonium pectorale</name>
    <name type="common">Green alga</name>
    <dbReference type="NCBI Taxonomy" id="33097"/>
    <lineage>
        <taxon>Eukaryota</taxon>
        <taxon>Viridiplantae</taxon>
        <taxon>Chlorophyta</taxon>
        <taxon>core chlorophytes</taxon>
        <taxon>Chlorophyceae</taxon>
        <taxon>CS clade</taxon>
        <taxon>Chlamydomonadales</taxon>
        <taxon>Volvocaceae</taxon>
        <taxon>Gonium</taxon>
    </lineage>
</organism>
<name>A0A150FYN4_GONPE</name>
<evidence type="ECO:0000313" key="4">
    <source>
        <dbReference type="EMBL" id="KXZ42699.1"/>
    </source>
</evidence>
<dbReference type="AlphaFoldDB" id="A0A150FYN4"/>
<comment type="caution">
    <text evidence="4">The sequence shown here is derived from an EMBL/GenBank/DDBJ whole genome shotgun (WGS) entry which is preliminary data.</text>
</comment>
<sequence>MIWQAVGPGADPESYLSDQQPQPIQFPNHAEFVTAEVAKGVQSGVMAEWRAEWGPPTIVNGLRVVEGKKLRLCMNPMYVNQFMDVPALKYESVKDLPGYLRRGSFMFTTDDKSRYRNLQLHPSMYPYAAFEWQGRVLYWPVLAFGFAPACWTYSLLKQELFRPLRERRVDLLYLIDDCLAAAALRPVAQYLCCAVVRLLSALGFTLSLDKCQLRPAQRVPFLGFIVDTEVPPDKHNTSIKKAESQIVEVEEKLSEPGISEEEKQRLRKKEDYLRKKEEQLRKEKEQLREEKLLLRNKKERLAGPPLKVLLSEAPRLHSHSCTSSSGTTTGDGVRVWKIRYKGEEAIQLYLDPSGVVLLIKEWTIARLKLFRLGRGSGGLSCLILSGLIKTGKSYTLEEVVPAAVAGVLEEQWPDCPMTILRLNGSNLERQVDLPGTVPQDDMVLVQQGLIRAHDLSLGPGVQLLQWSEPSPALLTQLVREWVANGRPEGINTFVAGFLDTKLVAEAQEEWKLSLAGLLDEQRCVMLDLAFHRALADMVAERLPPGASVRSRGEALAWFQEVLGSKYNSGDRNWYSKHKARLQTHLDYLVFYLRLCRNALAHQKPWDGEDAVNLDVVMVLPRFLDMRVPDVVQMISRAMGKLAPDLVKHAIAT</sequence>
<evidence type="ECO:0000259" key="3">
    <source>
        <dbReference type="Pfam" id="PF00078"/>
    </source>
</evidence>
<keyword evidence="1" id="KW-0175">Coiled coil</keyword>
<feature type="region of interest" description="Disordered" evidence="2">
    <location>
        <begin position="1"/>
        <end position="20"/>
    </location>
</feature>
<feature type="domain" description="Reverse transcriptase" evidence="3">
    <location>
        <begin position="104"/>
        <end position="226"/>
    </location>
</feature>
<dbReference type="OrthoDB" id="538944at2759"/>
<dbReference type="Pfam" id="PF00078">
    <property type="entry name" value="RVT_1"/>
    <property type="match status" value="1"/>
</dbReference>
<dbReference type="Gene3D" id="3.10.10.10">
    <property type="entry name" value="HIV Type 1 Reverse Transcriptase, subunit A, domain 1"/>
    <property type="match status" value="1"/>
</dbReference>
<accession>A0A150FYN4</accession>
<protein>
    <recommendedName>
        <fullName evidence="3">Reverse transcriptase domain-containing protein</fullName>
    </recommendedName>
</protein>
<keyword evidence="5" id="KW-1185">Reference proteome</keyword>
<dbReference type="InterPro" id="IPR043128">
    <property type="entry name" value="Rev_trsase/Diguanyl_cyclase"/>
</dbReference>
<dbReference type="EMBL" id="LSYV01000124">
    <property type="protein sequence ID" value="KXZ42699.1"/>
    <property type="molecule type" value="Genomic_DNA"/>
</dbReference>
<dbReference type="SUPFAM" id="SSF56672">
    <property type="entry name" value="DNA/RNA polymerases"/>
    <property type="match status" value="1"/>
</dbReference>
<dbReference type="InterPro" id="IPR000477">
    <property type="entry name" value="RT_dom"/>
</dbReference>
<evidence type="ECO:0000256" key="2">
    <source>
        <dbReference type="SAM" id="MobiDB-lite"/>
    </source>
</evidence>
<dbReference type="PANTHER" id="PTHR33050">
    <property type="entry name" value="REVERSE TRANSCRIPTASE DOMAIN-CONTAINING PROTEIN"/>
    <property type="match status" value="1"/>
</dbReference>
<gene>
    <name evidence="4" type="ORF">GPECTOR_124g499</name>
</gene>
<evidence type="ECO:0000313" key="5">
    <source>
        <dbReference type="Proteomes" id="UP000075714"/>
    </source>
</evidence>
<dbReference type="Gene3D" id="3.30.70.270">
    <property type="match status" value="1"/>
</dbReference>
<dbReference type="PANTHER" id="PTHR33050:SF7">
    <property type="entry name" value="RIBONUCLEASE H"/>
    <property type="match status" value="1"/>
</dbReference>
<dbReference type="InterPro" id="IPR043502">
    <property type="entry name" value="DNA/RNA_pol_sf"/>
</dbReference>
<dbReference type="Proteomes" id="UP000075714">
    <property type="component" value="Unassembled WGS sequence"/>
</dbReference>
<proteinExistence type="predicted"/>
<reference evidence="5" key="1">
    <citation type="journal article" date="2016" name="Nat. Commun.">
        <title>The Gonium pectorale genome demonstrates co-option of cell cycle regulation during the evolution of multicellularity.</title>
        <authorList>
            <person name="Hanschen E.R."/>
            <person name="Marriage T.N."/>
            <person name="Ferris P.J."/>
            <person name="Hamaji T."/>
            <person name="Toyoda A."/>
            <person name="Fujiyama A."/>
            <person name="Neme R."/>
            <person name="Noguchi H."/>
            <person name="Minakuchi Y."/>
            <person name="Suzuki M."/>
            <person name="Kawai-Toyooka H."/>
            <person name="Smith D.R."/>
            <person name="Sparks H."/>
            <person name="Anderson J."/>
            <person name="Bakaric R."/>
            <person name="Luria V."/>
            <person name="Karger A."/>
            <person name="Kirschner M.W."/>
            <person name="Durand P.M."/>
            <person name="Michod R.E."/>
            <person name="Nozaki H."/>
            <person name="Olson B.J."/>
        </authorList>
    </citation>
    <scope>NUCLEOTIDE SEQUENCE [LARGE SCALE GENOMIC DNA]</scope>
    <source>
        <strain evidence="5">NIES-2863</strain>
    </source>
</reference>